<evidence type="ECO:0000313" key="6">
    <source>
        <dbReference type="Proteomes" id="UP000027734"/>
    </source>
</evidence>
<reference evidence="5 6" key="1">
    <citation type="submission" date="2014-01" db="EMBL/GenBank/DDBJ databases">
        <title>Sulfitobacter donghicola JCM 14565 Genome Sequencing.</title>
        <authorList>
            <person name="Lai Q."/>
            <person name="Hong Z."/>
        </authorList>
    </citation>
    <scope>NUCLEOTIDE SEQUENCE [LARGE SCALE GENOMIC DNA]</scope>
    <source>
        <strain evidence="5 6">JCM 14565</strain>
    </source>
</reference>
<name>A0A073IVB5_9RHOB</name>
<protein>
    <submittedName>
        <fullName evidence="5">C4-dicarboxylate ABC transporter substrate-binding protein</fullName>
    </submittedName>
</protein>
<evidence type="ECO:0000256" key="1">
    <source>
        <dbReference type="ARBA" id="ARBA00004418"/>
    </source>
</evidence>
<dbReference type="eggNOG" id="COG1638">
    <property type="taxonomic scope" value="Bacteria"/>
</dbReference>
<gene>
    <name evidence="5" type="ORF">DSW25_09960</name>
</gene>
<evidence type="ECO:0000256" key="4">
    <source>
        <dbReference type="SAM" id="SignalP"/>
    </source>
</evidence>
<dbReference type="PANTHER" id="PTHR33376">
    <property type="match status" value="1"/>
</dbReference>
<dbReference type="PANTHER" id="PTHR33376:SF4">
    <property type="entry name" value="SIALIC ACID-BINDING PERIPLASMIC PROTEIN SIAP"/>
    <property type="match status" value="1"/>
</dbReference>
<dbReference type="GO" id="GO:0055085">
    <property type="term" value="P:transmembrane transport"/>
    <property type="evidence" value="ECO:0007669"/>
    <property type="project" value="InterPro"/>
</dbReference>
<dbReference type="AlphaFoldDB" id="A0A073IVB5"/>
<evidence type="ECO:0000313" key="5">
    <source>
        <dbReference type="EMBL" id="KEJ89332.1"/>
    </source>
</evidence>
<keyword evidence="3" id="KW-0574">Periplasm</keyword>
<comment type="subcellular location">
    <subcellularLocation>
        <location evidence="1">Periplasm</location>
    </subcellularLocation>
</comment>
<accession>A0A073IVB5</accession>
<sequence>MTTFTKFASSVAAAALFSGAAYADGHAQKWDMPMAYAATNFHSEQGVIFADKVREYTSGAIDITVHPGGSLFGGGDIKRAVQTGQVNIGERFMSAHANEAPLLGWDNLPFLATSYEDNAKLWDVAKDTVNAQLSDLNMVALYTCPWPGQGFYFNKEVGSSADTKGVKFRSYNSATATFAEELGMIPVQIEAAELSQALATGVASAFISSGSTGYDRKVWEHLSHYYKVNAWLPRNYVVANKQAWDALDEATQAGVMKAADETAASCAAKSAELSSFYFDELAKNGMTVTDASPEFLAELKVIGEKMTAEWLETAGADGQAIIDAFKAAN</sequence>
<dbReference type="InterPro" id="IPR018389">
    <property type="entry name" value="DctP_fam"/>
</dbReference>
<evidence type="ECO:0000256" key="2">
    <source>
        <dbReference type="ARBA" id="ARBA00022729"/>
    </source>
</evidence>
<dbReference type="Proteomes" id="UP000027734">
    <property type="component" value="Unassembled WGS sequence"/>
</dbReference>
<organism evidence="5 6">
    <name type="scientific">Sulfitobacter donghicola DSW-25 = KCTC 12864 = JCM 14565</name>
    <dbReference type="NCBI Taxonomy" id="1300350"/>
    <lineage>
        <taxon>Bacteria</taxon>
        <taxon>Pseudomonadati</taxon>
        <taxon>Pseudomonadota</taxon>
        <taxon>Alphaproteobacteria</taxon>
        <taxon>Rhodobacterales</taxon>
        <taxon>Roseobacteraceae</taxon>
        <taxon>Sulfitobacter</taxon>
    </lineage>
</organism>
<feature type="signal peptide" evidence="4">
    <location>
        <begin position="1"/>
        <end position="23"/>
    </location>
</feature>
<keyword evidence="6" id="KW-1185">Reference proteome</keyword>
<dbReference type="RefSeq" id="WP_025060181.1">
    <property type="nucleotide sequence ID" value="NZ_JAMC01000003.1"/>
</dbReference>
<keyword evidence="2 4" id="KW-0732">Signal</keyword>
<dbReference type="InterPro" id="IPR038404">
    <property type="entry name" value="TRAP_DctP_sf"/>
</dbReference>
<dbReference type="OrthoDB" id="9783941at2"/>
<dbReference type="CDD" id="cd13602">
    <property type="entry name" value="PBP2_TRAP_BpDctp6_7"/>
    <property type="match status" value="1"/>
</dbReference>
<feature type="chain" id="PRO_5001689980" evidence="4">
    <location>
        <begin position="24"/>
        <end position="329"/>
    </location>
</feature>
<dbReference type="GO" id="GO:0042597">
    <property type="term" value="C:periplasmic space"/>
    <property type="evidence" value="ECO:0007669"/>
    <property type="project" value="UniProtKB-SubCell"/>
</dbReference>
<dbReference type="NCBIfam" id="NF037995">
    <property type="entry name" value="TRAP_S1"/>
    <property type="match status" value="1"/>
</dbReference>
<evidence type="ECO:0000256" key="3">
    <source>
        <dbReference type="ARBA" id="ARBA00022764"/>
    </source>
</evidence>
<proteinExistence type="predicted"/>
<dbReference type="Gene3D" id="3.40.190.170">
    <property type="entry name" value="Bacterial extracellular solute-binding protein, family 7"/>
    <property type="match status" value="1"/>
</dbReference>
<comment type="caution">
    <text evidence="5">The sequence shown here is derived from an EMBL/GenBank/DDBJ whole genome shotgun (WGS) entry which is preliminary data.</text>
</comment>
<dbReference type="EMBL" id="JAMC01000003">
    <property type="protein sequence ID" value="KEJ89332.1"/>
    <property type="molecule type" value="Genomic_DNA"/>
</dbReference>
<dbReference type="Pfam" id="PF03480">
    <property type="entry name" value="DctP"/>
    <property type="match status" value="1"/>
</dbReference>
<dbReference type="STRING" id="1300350.Z948_2876"/>